<dbReference type="AlphaFoldDB" id="D2W4H5"/>
<dbReference type="RefSeq" id="XP_002668768.1">
    <property type="nucleotide sequence ID" value="XM_002668722.1"/>
</dbReference>
<feature type="transmembrane region" description="Helical" evidence="1">
    <location>
        <begin position="154"/>
        <end position="174"/>
    </location>
</feature>
<dbReference type="PANTHER" id="PTHR31600">
    <property type="entry name" value="TINY MACROCYSTS PROTEIN B-RELATED"/>
    <property type="match status" value="1"/>
</dbReference>
<feature type="transmembrane region" description="Helical" evidence="1">
    <location>
        <begin position="336"/>
        <end position="357"/>
    </location>
</feature>
<keyword evidence="1" id="KW-0812">Transmembrane</keyword>
<organism evidence="4">
    <name type="scientific">Naegleria gruberi</name>
    <name type="common">Amoeba</name>
    <dbReference type="NCBI Taxonomy" id="5762"/>
    <lineage>
        <taxon>Eukaryota</taxon>
        <taxon>Discoba</taxon>
        <taxon>Heterolobosea</taxon>
        <taxon>Tetramitia</taxon>
        <taxon>Eutetramitia</taxon>
        <taxon>Vahlkampfiidae</taxon>
        <taxon>Naegleria</taxon>
    </lineage>
</organism>
<dbReference type="Proteomes" id="UP000006671">
    <property type="component" value="Unassembled WGS sequence"/>
</dbReference>
<dbReference type="GeneID" id="8856327"/>
<reference evidence="3 4" key="1">
    <citation type="journal article" date="2010" name="Cell">
        <title>The genome of Naegleria gruberi illuminates early eukaryotic versatility.</title>
        <authorList>
            <person name="Fritz-Laylin L.K."/>
            <person name="Prochnik S.E."/>
            <person name="Ginger M.L."/>
            <person name="Dacks J.B."/>
            <person name="Carpenter M.L."/>
            <person name="Field M.C."/>
            <person name="Kuo A."/>
            <person name="Paredez A."/>
            <person name="Chapman J."/>
            <person name="Pham J."/>
            <person name="Shu S."/>
            <person name="Neupane R."/>
            <person name="Cipriano M."/>
            <person name="Mancuso J."/>
            <person name="Tu H."/>
            <person name="Salamov A."/>
            <person name="Lindquist E."/>
            <person name="Shapiro H."/>
            <person name="Lucas S."/>
            <person name="Grigoriev I.V."/>
            <person name="Cande W.Z."/>
            <person name="Fulton C."/>
            <person name="Rokhsar D.S."/>
            <person name="Dawson S.C."/>
        </authorList>
    </citation>
    <scope>NUCLEOTIDE SEQUENCE [LARGE SCALE GENOMIC DNA]</scope>
    <source>
        <strain evidence="3 4">NEG-M</strain>
    </source>
</reference>
<keyword evidence="4" id="KW-1185">Reference proteome</keyword>
<evidence type="ECO:0000313" key="3">
    <source>
        <dbReference type="EMBL" id="EFC36024.1"/>
    </source>
</evidence>
<dbReference type="EMBL" id="GG738957">
    <property type="protein sequence ID" value="EFC36024.1"/>
    <property type="molecule type" value="Genomic_DNA"/>
</dbReference>
<evidence type="ECO:0000313" key="4">
    <source>
        <dbReference type="Proteomes" id="UP000006671"/>
    </source>
</evidence>
<dbReference type="Pfam" id="PF25474">
    <property type="entry name" value="TPR_TmcB"/>
    <property type="match status" value="1"/>
</dbReference>
<proteinExistence type="predicted"/>
<keyword evidence="1" id="KW-1133">Transmembrane helix</keyword>
<keyword evidence="1" id="KW-0472">Membrane</keyword>
<evidence type="ECO:0000256" key="1">
    <source>
        <dbReference type="SAM" id="Phobius"/>
    </source>
</evidence>
<feature type="transmembrane region" description="Helical" evidence="1">
    <location>
        <begin position="195"/>
        <end position="214"/>
    </location>
</feature>
<feature type="transmembrane region" description="Helical" evidence="1">
    <location>
        <begin position="369"/>
        <end position="395"/>
    </location>
</feature>
<gene>
    <name evidence="3" type="ORF">NAEGRDRAFT_76309</name>
</gene>
<feature type="transmembrane region" description="Helical" evidence="1">
    <location>
        <begin position="274"/>
        <end position="299"/>
    </location>
</feature>
<dbReference type="KEGG" id="ngr:NAEGRDRAFT_76309"/>
<sequence length="685" mass="78437">MSLNPSTKNVGEYAENYSALQQYSIHNDKTTVDTSGALSDDAQQNVTFSVPERYVAQSTKSKESLSSWISDSSLQGNITRKITKELGSLVILLRNVEETTRPLISIIIYLWLILQTVTLSTYSEYRWGFVGGWVMRSVAFLWTLSFDLLPYEGLIAFACISFIVSATTLLMFLFCHKAFSNGSKYWERAKQITRLLSTLHVLFAVPMMYCYGRFLHCDYTSMTLSGFEQSHACWSSLNIGMIVISVIGALTTLFTSIISSLIMVDINPMSRGVFISFSPFFSTMWISSNIGFAFVQQVIPPSLYYVPPLLLILKNLSLCVLQCYRLPFMRRVENSVIFGVLVGSILWSAVSLTSFSVMTNSKNIDTETVGLIFMGIALSIFILGFICGFASLEIVSRLMQTYVKKNIEANLLDGELFLDRGIKYMDYFIIWSMKDSSHSDYAELLIKTVSSSKIDVSFQDRLIAIVYTYYLIENSEASSILLLKKTEELIDTANFIDKMNFMIRKKEITCTNMSEIGNYLEKVLMKQENILLLKKSFWKTLLSEDSSERALESSIRNISIEIESCNDILQNLVSGKREKSVYRTYARFLEQVLYEKEAADDFYERANQMEENEARKRKMSFSHQKANRVHPLKEARNLALYERRKSVEQQLEDFAELESASMYKDDRINPQEKAKEIYRVAIKRE</sequence>
<feature type="transmembrane region" description="Helical" evidence="1">
    <location>
        <begin position="234"/>
        <end position="262"/>
    </location>
</feature>
<feature type="transmembrane region" description="Helical" evidence="1">
    <location>
        <begin position="305"/>
        <end position="324"/>
    </location>
</feature>
<name>D2W4H5_NAEGR</name>
<protein>
    <submittedName>
        <fullName evidence="3">Predicted protein</fullName>
    </submittedName>
</protein>
<dbReference type="InterPro" id="IPR052994">
    <property type="entry name" value="Tiny_macrocysts_regulators"/>
</dbReference>
<accession>D2W4H5</accession>
<dbReference type="PANTHER" id="PTHR31600:SF2">
    <property type="entry name" value="GAMETE ENRICHED GENE 10 PROTEIN-RELATED"/>
    <property type="match status" value="1"/>
</dbReference>
<evidence type="ECO:0000259" key="2">
    <source>
        <dbReference type="Pfam" id="PF25474"/>
    </source>
</evidence>
<dbReference type="VEuPathDB" id="AmoebaDB:NAEGRDRAFT_76309"/>
<dbReference type="InterPro" id="IPR057352">
    <property type="entry name" value="TPR_TmcB/C"/>
</dbReference>
<dbReference type="InParanoid" id="D2W4H5"/>
<feature type="domain" description="TmcB/TmcC TPR repeats" evidence="2">
    <location>
        <begin position="512"/>
        <end position="615"/>
    </location>
</feature>
<feature type="transmembrane region" description="Helical" evidence="1">
    <location>
        <begin position="103"/>
        <end position="122"/>
    </location>
</feature>
<feature type="non-terminal residue" evidence="3">
    <location>
        <position position="685"/>
    </location>
</feature>